<keyword evidence="2" id="KW-1185">Reference proteome</keyword>
<dbReference type="STRING" id="183478.A0A364NEG8"/>
<protein>
    <recommendedName>
        <fullName evidence="3">Mfs maltose permease</fullName>
    </recommendedName>
</protein>
<accession>A0A364NEG8</accession>
<dbReference type="Proteomes" id="UP000249619">
    <property type="component" value="Unassembled WGS sequence"/>
</dbReference>
<name>A0A364NEG8_STELY</name>
<organism evidence="1 2">
    <name type="scientific">Stemphylium lycopersici</name>
    <name type="common">Tomato gray leaf spot disease fungus</name>
    <name type="synonym">Thyrospora lycopersici</name>
    <dbReference type="NCBI Taxonomy" id="183478"/>
    <lineage>
        <taxon>Eukaryota</taxon>
        <taxon>Fungi</taxon>
        <taxon>Dikarya</taxon>
        <taxon>Ascomycota</taxon>
        <taxon>Pezizomycotina</taxon>
        <taxon>Dothideomycetes</taxon>
        <taxon>Pleosporomycetidae</taxon>
        <taxon>Pleosporales</taxon>
        <taxon>Pleosporineae</taxon>
        <taxon>Pleosporaceae</taxon>
        <taxon>Stemphylium</taxon>
    </lineage>
</organism>
<dbReference type="EMBL" id="QGDH01000009">
    <property type="protein sequence ID" value="RAR15689.1"/>
    <property type="molecule type" value="Genomic_DNA"/>
</dbReference>
<proteinExistence type="predicted"/>
<reference evidence="2" key="1">
    <citation type="submission" date="2018-05" db="EMBL/GenBank/DDBJ databases">
        <title>Draft genome sequence of Stemphylium lycopersici strain CIDEFI 213.</title>
        <authorList>
            <person name="Medina R."/>
            <person name="Franco M.E.E."/>
            <person name="Lucentini C.G."/>
            <person name="Saparrat M.C.N."/>
            <person name="Balatti P.A."/>
        </authorList>
    </citation>
    <scope>NUCLEOTIDE SEQUENCE [LARGE SCALE GENOMIC DNA]</scope>
    <source>
        <strain evidence="2">CIDEFI 213</strain>
    </source>
</reference>
<comment type="caution">
    <text evidence="1">The sequence shown here is derived from an EMBL/GenBank/DDBJ whole genome shotgun (WGS) entry which is preliminary data.</text>
</comment>
<evidence type="ECO:0000313" key="2">
    <source>
        <dbReference type="Proteomes" id="UP000249619"/>
    </source>
</evidence>
<evidence type="ECO:0008006" key="3">
    <source>
        <dbReference type="Google" id="ProtNLM"/>
    </source>
</evidence>
<dbReference type="OrthoDB" id="5408102at2759"/>
<evidence type="ECO:0000313" key="1">
    <source>
        <dbReference type="EMBL" id="RAR15689.1"/>
    </source>
</evidence>
<sequence length="443" mass="49253">MLQYREFGNPQRTARAGLPITARMDFDYKNPDKDGAGLMEQEEGGILVPGLGKAGFDVSAKSEEWRQGYYEVLMGMANAAERLDGWVTDKWRRNVWAPEFVQSASNPRPKAVLPGMPELPDEEHRVPAAEAPESFYLKVITSKGFTTYQRLSAALGYADWLSFRKLPDSAEEMYRWALDIAVAGLPTPEPSAVIDRETGIISATAPKEAITPNIVYAATNLATFLAEQRRVAAALPIFVSLLRARISADEAHVPTIGRQKDSSLAGTLFSLLREPDYPPVPSSGDEPLVRKESDRCEEAALKNYIGEILFATAGSSASQRQQGLSWVRDAVSTSKIAQSLDPIRANDDIRKKCEQCEEVGLESWGKIMTYLAAEAREKRDQANSGGLASLLWKFKGTKGLEEDVENLEGEEEGVTLRLNKLRSKMLKEEYEEMDRKYARTFVF</sequence>
<gene>
    <name evidence="1" type="ORF">DDE83_000921</name>
</gene>
<dbReference type="AlphaFoldDB" id="A0A364NEG8"/>